<dbReference type="Pfam" id="PF19455">
    <property type="entry name" value="DUF5993"/>
    <property type="match status" value="1"/>
</dbReference>
<protein>
    <submittedName>
        <fullName evidence="2">Uncharacterized protein</fullName>
    </submittedName>
</protein>
<dbReference type="EMBL" id="JAUSUL010000002">
    <property type="protein sequence ID" value="MDQ0315943.1"/>
    <property type="molecule type" value="Genomic_DNA"/>
</dbReference>
<evidence type="ECO:0000313" key="2">
    <source>
        <dbReference type="EMBL" id="MDQ0315943.1"/>
    </source>
</evidence>
<feature type="transmembrane region" description="Helical" evidence="1">
    <location>
        <begin position="20"/>
        <end position="38"/>
    </location>
</feature>
<keyword evidence="1" id="KW-0472">Membrane</keyword>
<gene>
    <name evidence="2" type="ORF">J2S73_002400</name>
</gene>
<accession>A0AAE4AT64</accession>
<proteinExistence type="predicted"/>
<sequence length="50" mass="5583">MALPFFGVLVACGLAWMKLRMIAVWVVIATIALTLFLFRYHATSAIDINL</sequence>
<evidence type="ECO:0000313" key="3">
    <source>
        <dbReference type="Proteomes" id="UP001229244"/>
    </source>
</evidence>
<name>A0AAE4AT64_9HYPH</name>
<reference evidence="2" key="1">
    <citation type="submission" date="2023-07" db="EMBL/GenBank/DDBJ databases">
        <title>Genomic Encyclopedia of Type Strains, Phase IV (KMG-IV): sequencing the most valuable type-strain genomes for metagenomic binning, comparative biology and taxonomic classification.</title>
        <authorList>
            <person name="Goeker M."/>
        </authorList>
    </citation>
    <scope>NUCLEOTIDE SEQUENCE</scope>
    <source>
        <strain evidence="2">DSM 21202</strain>
    </source>
</reference>
<dbReference type="InterPro" id="IPR046035">
    <property type="entry name" value="DUF5993"/>
</dbReference>
<dbReference type="Proteomes" id="UP001229244">
    <property type="component" value="Unassembled WGS sequence"/>
</dbReference>
<comment type="caution">
    <text evidence="2">The sequence shown here is derived from an EMBL/GenBank/DDBJ whole genome shotgun (WGS) entry which is preliminary data.</text>
</comment>
<organism evidence="2 3">
    <name type="scientific">Amorphus orientalis</name>
    <dbReference type="NCBI Taxonomy" id="649198"/>
    <lineage>
        <taxon>Bacteria</taxon>
        <taxon>Pseudomonadati</taxon>
        <taxon>Pseudomonadota</taxon>
        <taxon>Alphaproteobacteria</taxon>
        <taxon>Hyphomicrobiales</taxon>
        <taxon>Amorphaceae</taxon>
        <taxon>Amorphus</taxon>
    </lineage>
</organism>
<keyword evidence="1" id="KW-1133">Transmembrane helix</keyword>
<evidence type="ECO:0000256" key="1">
    <source>
        <dbReference type="SAM" id="Phobius"/>
    </source>
</evidence>
<keyword evidence="3" id="KW-1185">Reference proteome</keyword>
<dbReference type="AlphaFoldDB" id="A0AAE4AT64"/>
<keyword evidence="1" id="KW-0812">Transmembrane</keyword>